<dbReference type="EMBL" id="CAJNOL010000008">
    <property type="protein sequence ID" value="CAF0735107.1"/>
    <property type="molecule type" value="Genomic_DNA"/>
</dbReference>
<organism evidence="2 3">
    <name type="scientific">Rotaria sordida</name>
    <dbReference type="NCBI Taxonomy" id="392033"/>
    <lineage>
        <taxon>Eukaryota</taxon>
        <taxon>Metazoa</taxon>
        <taxon>Spiralia</taxon>
        <taxon>Gnathifera</taxon>
        <taxon>Rotifera</taxon>
        <taxon>Eurotatoria</taxon>
        <taxon>Bdelloidea</taxon>
        <taxon>Philodinida</taxon>
        <taxon>Philodinidae</taxon>
        <taxon>Rotaria</taxon>
    </lineage>
</organism>
<dbReference type="Proteomes" id="UP000663836">
    <property type="component" value="Unassembled WGS sequence"/>
</dbReference>
<dbReference type="Proteomes" id="UP000663870">
    <property type="component" value="Unassembled WGS sequence"/>
</dbReference>
<protein>
    <submittedName>
        <fullName evidence="2">Uncharacterized protein</fullName>
    </submittedName>
</protein>
<evidence type="ECO:0000313" key="1">
    <source>
        <dbReference type="EMBL" id="CAF0735107.1"/>
    </source>
</evidence>
<dbReference type="AlphaFoldDB" id="A0A819D815"/>
<reference evidence="2" key="1">
    <citation type="submission" date="2021-02" db="EMBL/GenBank/DDBJ databases">
        <authorList>
            <person name="Nowell W R."/>
        </authorList>
    </citation>
    <scope>NUCLEOTIDE SEQUENCE</scope>
</reference>
<sequence>MIVIKSSLWVSKHEGTFIVLNYFVLKNYFNAVFYYQKTLHIRQLSLPKNHPVLLKAIENHQNTITSVPRNGLQSISEKQYSQSKLSKIRRKLNGRVSNCIQTIKRKH</sequence>
<comment type="caution">
    <text evidence="2">The sequence shown here is derived from an EMBL/GenBank/DDBJ whole genome shotgun (WGS) entry which is preliminary data.</text>
</comment>
<accession>A0A819D815</accession>
<evidence type="ECO:0000313" key="4">
    <source>
        <dbReference type="Proteomes" id="UP000663870"/>
    </source>
</evidence>
<evidence type="ECO:0000313" key="3">
    <source>
        <dbReference type="Proteomes" id="UP000663836"/>
    </source>
</evidence>
<gene>
    <name evidence="2" type="ORF">JBS370_LOCUS17059</name>
    <name evidence="1" type="ORF">JXQ802_LOCUS773</name>
</gene>
<dbReference type="EMBL" id="CAJOBD010001779">
    <property type="protein sequence ID" value="CAF3831079.1"/>
    <property type="molecule type" value="Genomic_DNA"/>
</dbReference>
<proteinExistence type="predicted"/>
<evidence type="ECO:0000313" key="2">
    <source>
        <dbReference type="EMBL" id="CAF3831079.1"/>
    </source>
</evidence>
<keyword evidence="4" id="KW-1185">Reference proteome</keyword>
<name>A0A819D815_9BILA</name>